<dbReference type="AlphaFoldDB" id="A0AAN9B5A0"/>
<feature type="compositionally biased region" description="Basic and acidic residues" evidence="1">
    <location>
        <begin position="147"/>
        <end position="156"/>
    </location>
</feature>
<reference evidence="2 3" key="1">
    <citation type="submission" date="2024-02" db="EMBL/GenBank/DDBJ databases">
        <title>Chromosome-scale genome assembly of the rough periwinkle Littorina saxatilis.</title>
        <authorList>
            <person name="De Jode A."/>
            <person name="Faria R."/>
            <person name="Formenti G."/>
            <person name="Sims Y."/>
            <person name="Smith T.P."/>
            <person name="Tracey A."/>
            <person name="Wood J.M.D."/>
            <person name="Zagrodzka Z.B."/>
            <person name="Johannesson K."/>
            <person name="Butlin R.K."/>
            <person name="Leder E.H."/>
        </authorList>
    </citation>
    <scope>NUCLEOTIDE SEQUENCE [LARGE SCALE GENOMIC DNA]</scope>
    <source>
        <strain evidence="2">Snail1</strain>
        <tissue evidence="2">Muscle</tissue>
    </source>
</reference>
<sequence>MCKLTGTTSGAKENILKRVYEGAVRPHLEYGSPAWSTAAKSHLQTLDKVQNQALRVITGAIRSTPIKIMEETVGLQPLSDRRDAQIMVQAEKYKCLPNHPMHHKLEGLAKNRLRRRSFVHERKRLTIGYKDQLPSTTLPLNTSDTPKPWKEDNTRL</sequence>
<comment type="caution">
    <text evidence="2">The sequence shown here is derived from an EMBL/GenBank/DDBJ whole genome shotgun (WGS) entry which is preliminary data.</text>
</comment>
<evidence type="ECO:0000313" key="2">
    <source>
        <dbReference type="EMBL" id="KAK7099102.1"/>
    </source>
</evidence>
<keyword evidence="3" id="KW-1185">Reference proteome</keyword>
<evidence type="ECO:0000313" key="3">
    <source>
        <dbReference type="Proteomes" id="UP001374579"/>
    </source>
</evidence>
<protein>
    <submittedName>
        <fullName evidence="2">Uncharacterized protein</fullName>
    </submittedName>
</protein>
<name>A0AAN9B5A0_9CAEN</name>
<gene>
    <name evidence="2" type="ORF">V1264_003292</name>
</gene>
<proteinExistence type="predicted"/>
<accession>A0AAN9B5A0</accession>
<dbReference type="EMBL" id="JBAMIC010000012">
    <property type="protein sequence ID" value="KAK7099102.1"/>
    <property type="molecule type" value="Genomic_DNA"/>
</dbReference>
<organism evidence="2 3">
    <name type="scientific">Littorina saxatilis</name>
    <dbReference type="NCBI Taxonomy" id="31220"/>
    <lineage>
        <taxon>Eukaryota</taxon>
        <taxon>Metazoa</taxon>
        <taxon>Spiralia</taxon>
        <taxon>Lophotrochozoa</taxon>
        <taxon>Mollusca</taxon>
        <taxon>Gastropoda</taxon>
        <taxon>Caenogastropoda</taxon>
        <taxon>Littorinimorpha</taxon>
        <taxon>Littorinoidea</taxon>
        <taxon>Littorinidae</taxon>
        <taxon>Littorina</taxon>
    </lineage>
</organism>
<evidence type="ECO:0000256" key="1">
    <source>
        <dbReference type="SAM" id="MobiDB-lite"/>
    </source>
</evidence>
<dbReference type="Proteomes" id="UP001374579">
    <property type="component" value="Unassembled WGS sequence"/>
</dbReference>
<feature type="region of interest" description="Disordered" evidence="1">
    <location>
        <begin position="133"/>
        <end position="156"/>
    </location>
</feature>
<feature type="compositionally biased region" description="Polar residues" evidence="1">
    <location>
        <begin position="133"/>
        <end position="145"/>
    </location>
</feature>